<comment type="caution">
    <text evidence="2">The sequence shown here is derived from an EMBL/GenBank/DDBJ whole genome shotgun (WGS) entry which is preliminary data.</text>
</comment>
<keyword evidence="3" id="KW-1185">Reference proteome</keyword>
<evidence type="ECO:0000256" key="1">
    <source>
        <dbReference type="SAM" id="MobiDB-lite"/>
    </source>
</evidence>
<feature type="compositionally biased region" description="Polar residues" evidence="1">
    <location>
        <begin position="58"/>
        <end position="78"/>
    </location>
</feature>
<dbReference type="AlphaFoldDB" id="A0AAD9FCR6"/>
<feature type="region of interest" description="Disordered" evidence="1">
    <location>
        <begin position="1"/>
        <end position="29"/>
    </location>
</feature>
<evidence type="ECO:0000313" key="3">
    <source>
        <dbReference type="Proteomes" id="UP001228049"/>
    </source>
</evidence>
<feature type="region of interest" description="Disordered" evidence="1">
    <location>
        <begin position="57"/>
        <end position="91"/>
    </location>
</feature>
<dbReference type="Proteomes" id="UP001228049">
    <property type="component" value="Unassembled WGS sequence"/>
</dbReference>
<evidence type="ECO:0000313" key="2">
    <source>
        <dbReference type="EMBL" id="KAK1893915.1"/>
    </source>
</evidence>
<accession>A0AAD9FCR6</accession>
<reference evidence="2" key="1">
    <citation type="submission" date="2023-04" db="EMBL/GenBank/DDBJ databases">
        <title>Chromosome-level genome of Chaenocephalus aceratus.</title>
        <authorList>
            <person name="Park H."/>
        </authorList>
    </citation>
    <scope>NUCLEOTIDE SEQUENCE</scope>
    <source>
        <strain evidence="2">DE</strain>
        <tissue evidence="2">Muscle</tissue>
    </source>
</reference>
<gene>
    <name evidence="2" type="ORF">KUDE01_019376</name>
</gene>
<name>A0AAD9FCR6_DISEL</name>
<organism evidence="2 3">
    <name type="scientific">Dissostichus eleginoides</name>
    <name type="common">Patagonian toothfish</name>
    <name type="synonym">Dissostichus amissus</name>
    <dbReference type="NCBI Taxonomy" id="100907"/>
    <lineage>
        <taxon>Eukaryota</taxon>
        <taxon>Metazoa</taxon>
        <taxon>Chordata</taxon>
        <taxon>Craniata</taxon>
        <taxon>Vertebrata</taxon>
        <taxon>Euteleostomi</taxon>
        <taxon>Actinopterygii</taxon>
        <taxon>Neopterygii</taxon>
        <taxon>Teleostei</taxon>
        <taxon>Neoteleostei</taxon>
        <taxon>Acanthomorphata</taxon>
        <taxon>Eupercaria</taxon>
        <taxon>Perciformes</taxon>
        <taxon>Notothenioidei</taxon>
        <taxon>Nototheniidae</taxon>
        <taxon>Dissostichus</taxon>
    </lineage>
</organism>
<proteinExistence type="predicted"/>
<sequence length="91" mass="9704">MVMTPGPGSGLSGPQLRHAEPRGEWTQQAVDSSLCPLNPSYQNSMALTFAATPGVPVENQTLPSHEPSGQTEIVPQETQVRKSEEEAGLSF</sequence>
<protein>
    <submittedName>
        <fullName evidence="2">Anti-sigma-I factor RsgI1</fullName>
    </submittedName>
</protein>
<dbReference type="EMBL" id="JASDAP010000011">
    <property type="protein sequence ID" value="KAK1893915.1"/>
    <property type="molecule type" value="Genomic_DNA"/>
</dbReference>